<proteinExistence type="predicted"/>
<evidence type="ECO:0000313" key="2">
    <source>
        <dbReference type="EMBL" id="OHA09389.1"/>
    </source>
</evidence>
<keyword evidence="1" id="KW-1133">Transmembrane helix</keyword>
<name>A0A1G2LF03_9BACT</name>
<gene>
    <name evidence="2" type="ORF">A3B37_02395</name>
</gene>
<accession>A0A1G2LF03</accession>
<sequence>MATFLYWVAVVDVCSIILLAGPLIAAYRRPICPQCEHNCFMRRIGARGWACTNHGANHGLVAVHAR</sequence>
<keyword evidence="1" id="KW-0472">Membrane</keyword>
<feature type="transmembrane region" description="Helical" evidence="1">
    <location>
        <begin position="6"/>
        <end position="27"/>
    </location>
</feature>
<dbReference type="Proteomes" id="UP000176705">
    <property type="component" value="Unassembled WGS sequence"/>
</dbReference>
<evidence type="ECO:0000313" key="3">
    <source>
        <dbReference type="Proteomes" id="UP000176705"/>
    </source>
</evidence>
<keyword evidence="1" id="KW-0812">Transmembrane</keyword>
<organism evidence="2 3">
    <name type="scientific">Candidatus Sungbacteria bacterium RIFCSPLOWO2_01_FULL_59_16</name>
    <dbReference type="NCBI Taxonomy" id="1802280"/>
    <lineage>
        <taxon>Bacteria</taxon>
        <taxon>Candidatus Sungiibacteriota</taxon>
    </lineage>
</organism>
<protein>
    <submittedName>
        <fullName evidence="2">Uncharacterized protein</fullName>
    </submittedName>
</protein>
<dbReference type="AlphaFoldDB" id="A0A1G2LF03"/>
<comment type="caution">
    <text evidence="2">The sequence shown here is derived from an EMBL/GenBank/DDBJ whole genome shotgun (WGS) entry which is preliminary data.</text>
</comment>
<evidence type="ECO:0000256" key="1">
    <source>
        <dbReference type="SAM" id="Phobius"/>
    </source>
</evidence>
<reference evidence="2 3" key="1">
    <citation type="journal article" date="2016" name="Nat. Commun.">
        <title>Thousands of microbial genomes shed light on interconnected biogeochemical processes in an aquifer system.</title>
        <authorList>
            <person name="Anantharaman K."/>
            <person name="Brown C.T."/>
            <person name="Hug L.A."/>
            <person name="Sharon I."/>
            <person name="Castelle C.J."/>
            <person name="Probst A.J."/>
            <person name="Thomas B.C."/>
            <person name="Singh A."/>
            <person name="Wilkins M.J."/>
            <person name="Karaoz U."/>
            <person name="Brodie E.L."/>
            <person name="Williams K.H."/>
            <person name="Hubbard S.S."/>
            <person name="Banfield J.F."/>
        </authorList>
    </citation>
    <scope>NUCLEOTIDE SEQUENCE [LARGE SCALE GENOMIC DNA]</scope>
</reference>
<dbReference type="EMBL" id="MHQS01000003">
    <property type="protein sequence ID" value="OHA09389.1"/>
    <property type="molecule type" value="Genomic_DNA"/>
</dbReference>